<dbReference type="InterPro" id="IPR011598">
    <property type="entry name" value="bHLH_dom"/>
</dbReference>
<dbReference type="Proteomes" id="UP001213000">
    <property type="component" value="Unassembled WGS sequence"/>
</dbReference>
<dbReference type="AlphaFoldDB" id="A0AAD5VVD2"/>
<dbReference type="EMBL" id="JANIEX010000208">
    <property type="protein sequence ID" value="KAJ3570975.1"/>
    <property type="molecule type" value="Genomic_DNA"/>
</dbReference>
<feature type="region of interest" description="Disordered" evidence="1">
    <location>
        <begin position="258"/>
        <end position="284"/>
    </location>
</feature>
<feature type="compositionally biased region" description="Basic and acidic residues" evidence="1">
    <location>
        <begin position="108"/>
        <end position="124"/>
    </location>
</feature>
<feature type="compositionally biased region" description="Polar residues" evidence="1">
    <location>
        <begin position="258"/>
        <end position="267"/>
    </location>
</feature>
<reference evidence="3" key="1">
    <citation type="submission" date="2022-07" db="EMBL/GenBank/DDBJ databases">
        <title>Genome Sequence of Leucocoprinus birnbaumii.</title>
        <authorList>
            <person name="Buettner E."/>
        </authorList>
    </citation>
    <scope>NUCLEOTIDE SEQUENCE</scope>
    <source>
        <strain evidence="3">VT141</strain>
    </source>
</reference>
<dbReference type="InterPro" id="IPR036638">
    <property type="entry name" value="HLH_DNA-bd_sf"/>
</dbReference>
<accession>A0AAD5VVD2</accession>
<evidence type="ECO:0000313" key="3">
    <source>
        <dbReference type="EMBL" id="KAJ3570975.1"/>
    </source>
</evidence>
<dbReference type="Pfam" id="PF00010">
    <property type="entry name" value="HLH"/>
    <property type="match status" value="1"/>
</dbReference>
<dbReference type="PROSITE" id="PS50888">
    <property type="entry name" value="BHLH"/>
    <property type="match status" value="1"/>
</dbReference>
<feature type="compositionally biased region" description="Low complexity" evidence="1">
    <location>
        <begin position="58"/>
        <end position="90"/>
    </location>
</feature>
<keyword evidence="4" id="KW-1185">Reference proteome</keyword>
<dbReference type="SUPFAM" id="SSF47459">
    <property type="entry name" value="HLH, helix-loop-helix DNA-binding domain"/>
    <property type="match status" value="1"/>
</dbReference>
<feature type="region of interest" description="Disordered" evidence="1">
    <location>
        <begin position="1"/>
        <end position="124"/>
    </location>
</feature>
<dbReference type="SMART" id="SM00353">
    <property type="entry name" value="HLH"/>
    <property type="match status" value="1"/>
</dbReference>
<feature type="compositionally biased region" description="Acidic residues" evidence="1">
    <location>
        <begin position="153"/>
        <end position="169"/>
    </location>
</feature>
<protein>
    <recommendedName>
        <fullName evidence="2">BHLH domain-containing protein</fullName>
    </recommendedName>
</protein>
<feature type="domain" description="BHLH" evidence="2">
    <location>
        <begin position="113"/>
        <end position="206"/>
    </location>
</feature>
<proteinExistence type="predicted"/>
<organism evidence="3 4">
    <name type="scientific">Leucocoprinus birnbaumii</name>
    <dbReference type="NCBI Taxonomy" id="56174"/>
    <lineage>
        <taxon>Eukaryota</taxon>
        <taxon>Fungi</taxon>
        <taxon>Dikarya</taxon>
        <taxon>Basidiomycota</taxon>
        <taxon>Agaricomycotina</taxon>
        <taxon>Agaricomycetes</taxon>
        <taxon>Agaricomycetidae</taxon>
        <taxon>Agaricales</taxon>
        <taxon>Agaricineae</taxon>
        <taxon>Agaricaceae</taxon>
        <taxon>Leucocoprinus</taxon>
    </lineage>
</organism>
<evidence type="ECO:0000259" key="2">
    <source>
        <dbReference type="PROSITE" id="PS50888"/>
    </source>
</evidence>
<dbReference type="Gene3D" id="4.10.280.10">
    <property type="entry name" value="Helix-loop-helix DNA-binding domain"/>
    <property type="match status" value="1"/>
</dbReference>
<comment type="caution">
    <text evidence="3">The sequence shown here is derived from an EMBL/GenBank/DDBJ whole genome shotgun (WGS) entry which is preliminary data.</text>
</comment>
<evidence type="ECO:0000313" key="4">
    <source>
        <dbReference type="Proteomes" id="UP001213000"/>
    </source>
</evidence>
<gene>
    <name evidence="3" type="ORF">NP233_g4057</name>
</gene>
<feature type="region of interest" description="Disordered" evidence="1">
    <location>
        <begin position="145"/>
        <end position="189"/>
    </location>
</feature>
<evidence type="ECO:0000256" key="1">
    <source>
        <dbReference type="SAM" id="MobiDB-lite"/>
    </source>
</evidence>
<feature type="compositionally biased region" description="Polar residues" evidence="1">
    <location>
        <begin position="24"/>
        <end position="38"/>
    </location>
</feature>
<dbReference type="GO" id="GO:0046983">
    <property type="term" value="F:protein dimerization activity"/>
    <property type="evidence" value="ECO:0007669"/>
    <property type="project" value="InterPro"/>
</dbReference>
<name>A0AAD5VVD2_9AGAR</name>
<feature type="region of interest" description="Disordered" evidence="1">
    <location>
        <begin position="230"/>
        <end position="249"/>
    </location>
</feature>
<sequence length="444" mass="48068">MSQPDKGVYAASCNPPRRAKRQRSNTNQLDTASSSQIPQMEFTPASPTGTMQPRPILPKRIPSSAKSAAPSGAGSIPNTPLLEPESSEPVPVRPPNKRGRKPGPLSRSAREAQRRLNHSIIEKARRTKINNALATLKELVPLDYGKKSKSQDNSDDEDEGDEDDEDGDYGGEKKKPKNKPSGKKEEKEREYKLEILVRTVSYMQDLLHRVAVLEQANPLCSKCGALNNTTPLSTSWIPSPAPPSKRARTERYDRDLLESTQGTSPSILPQEHTPDGLPPRNRLPSISSWLPETLLDQSIFNASSSRADLSRVGKDAIPPLQLPTPPSSTQFQPAVAVVSRVSTSSPSVNATRQKVSSSPLLTRTPEDEHAASMLLQISGGGVGSSPTFRPLPPSIMSPTEPPLHMLSSGSTGNVQPRNVRRRDNTGIAVQTPSSLLGLMTPPSI</sequence>